<dbReference type="InterPro" id="IPR052202">
    <property type="entry name" value="Yeast_MetPath_Reg"/>
</dbReference>
<dbReference type="PANTHER" id="PTHR47782">
    <property type="entry name" value="ZN(II)2CYS6 TRANSCRIPTION FACTOR (EUROFUNG)-RELATED"/>
    <property type="match status" value="1"/>
</dbReference>
<dbReference type="GO" id="GO:0005634">
    <property type="term" value="C:nucleus"/>
    <property type="evidence" value="ECO:0007669"/>
    <property type="project" value="UniProtKB-SubCell"/>
</dbReference>
<protein>
    <submittedName>
        <fullName evidence="10">GAL4-like transcriptional activator</fullName>
    </submittedName>
</protein>
<evidence type="ECO:0000259" key="9">
    <source>
        <dbReference type="PROSITE" id="PS50048"/>
    </source>
</evidence>
<feature type="domain" description="Zn(2)-C6 fungal-type" evidence="9">
    <location>
        <begin position="26"/>
        <end position="58"/>
    </location>
</feature>
<evidence type="ECO:0000256" key="8">
    <source>
        <dbReference type="SAM" id="MobiDB-lite"/>
    </source>
</evidence>
<dbReference type="OrthoDB" id="9970124at2759"/>
<accession>A0A8H5WVS4</accession>
<keyword evidence="4" id="KW-0805">Transcription regulation</keyword>
<dbReference type="PROSITE" id="PS00463">
    <property type="entry name" value="ZN2_CY6_FUNGAL_1"/>
    <property type="match status" value="1"/>
</dbReference>
<dbReference type="GO" id="GO:0000981">
    <property type="term" value="F:DNA-binding transcription factor activity, RNA polymerase II-specific"/>
    <property type="evidence" value="ECO:0007669"/>
    <property type="project" value="InterPro"/>
</dbReference>
<dbReference type="GO" id="GO:0045944">
    <property type="term" value="P:positive regulation of transcription by RNA polymerase II"/>
    <property type="evidence" value="ECO:0007669"/>
    <property type="project" value="TreeGrafter"/>
</dbReference>
<keyword evidence="11" id="KW-1185">Reference proteome</keyword>
<evidence type="ECO:0000256" key="3">
    <source>
        <dbReference type="ARBA" id="ARBA00022833"/>
    </source>
</evidence>
<sequence>MADAEQHATGRPLRSVSLRVSQVFSACTFCKSRKIKCDGATPACGGCVRFNRRDGCSLSTGASNRAQDYPTFLQQRIRDAQKQLAQAQARRDTLPSPAVQVQSSTHQRPPDLQESSIIDSLIDDIGALPVIACSYPSTTGGPTLSSLVLATASTNQLSSTLHQTQLNETTPCLPQESTALSLAKHYFENVYPRLPFFSIQGFWVQFEHVFSGALAPSEATNPSHPADPISLLSPTAEDLDRSSLSHGYSYFTVLLVLAISASSLSRSADSIISTQAQRLFQNALAFRESAILPNNIVGVQSILFLIQFATLNPSLLDAWYLIGVGMRMCVDLGLHQDPQSLESLEVSLLETRRRLWWSVYSFDRSMSLGCGRPTEISDSAINASLPTFRIETTATAAEIHGYLQRYRALQIQSEIYNSFNQSRVSDACVTRTAYMQLCYKLSEWKDASAQLPTRALVESEWLMGRMLLLRPCKYFPERTMDELSELWHSAVGFIGLYRRLVEANSIFYVQVACEKVYWAGLLALYSFWRLRSSTSQEGHGLQVLNVWLVVKDTMYVLRSLSERWGRGQLLCSSFDSLTTHILEIVGTSTSLDGSLEMPIELRDLDQYTSLTAIWACGGKRENRIGSTSDEANELRKLVSVMT</sequence>
<gene>
    <name evidence="10" type="ORF">FHETE_3935</name>
</gene>
<name>A0A8H5WVS4_FUSHE</name>
<dbReference type="SUPFAM" id="SSF57701">
    <property type="entry name" value="Zn2/Cys6 DNA-binding domain"/>
    <property type="match status" value="1"/>
</dbReference>
<dbReference type="PROSITE" id="PS50048">
    <property type="entry name" value="ZN2_CY6_FUNGAL_2"/>
    <property type="match status" value="1"/>
</dbReference>
<dbReference type="GO" id="GO:0043565">
    <property type="term" value="F:sequence-specific DNA binding"/>
    <property type="evidence" value="ECO:0007669"/>
    <property type="project" value="TreeGrafter"/>
</dbReference>
<dbReference type="Proteomes" id="UP000567885">
    <property type="component" value="Unassembled WGS sequence"/>
</dbReference>
<keyword evidence="3" id="KW-0862">Zinc</keyword>
<dbReference type="Pfam" id="PF04082">
    <property type="entry name" value="Fungal_trans"/>
    <property type="match status" value="1"/>
</dbReference>
<dbReference type="EMBL" id="JAAGWQ010000063">
    <property type="protein sequence ID" value="KAF5672063.1"/>
    <property type="molecule type" value="Genomic_DNA"/>
</dbReference>
<evidence type="ECO:0000256" key="5">
    <source>
        <dbReference type="ARBA" id="ARBA00023125"/>
    </source>
</evidence>
<reference evidence="10 11" key="1">
    <citation type="submission" date="2020-05" db="EMBL/GenBank/DDBJ databases">
        <title>Identification and distribution of gene clusters putatively required for synthesis of sphingolipid metabolism inhibitors in phylogenetically diverse species of the filamentous fungus Fusarium.</title>
        <authorList>
            <person name="Kim H.-S."/>
            <person name="Busman M."/>
            <person name="Brown D.W."/>
            <person name="Divon H."/>
            <person name="Uhlig S."/>
            <person name="Proctor R.H."/>
        </authorList>
    </citation>
    <scope>NUCLEOTIDE SEQUENCE [LARGE SCALE GENOMIC DNA]</scope>
    <source>
        <strain evidence="10 11">NRRL 20693</strain>
    </source>
</reference>
<evidence type="ECO:0000313" key="11">
    <source>
        <dbReference type="Proteomes" id="UP000567885"/>
    </source>
</evidence>
<evidence type="ECO:0000256" key="1">
    <source>
        <dbReference type="ARBA" id="ARBA00004123"/>
    </source>
</evidence>
<dbReference type="Pfam" id="PF00172">
    <property type="entry name" value="Zn_clus"/>
    <property type="match status" value="1"/>
</dbReference>
<evidence type="ECO:0000256" key="4">
    <source>
        <dbReference type="ARBA" id="ARBA00023015"/>
    </source>
</evidence>
<dbReference type="CDD" id="cd12148">
    <property type="entry name" value="fungal_TF_MHR"/>
    <property type="match status" value="1"/>
</dbReference>
<feature type="region of interest" description="Disordered" evidence="8">
    <location>
        <begin position="85"/>
        <end position="112"/>
    </location>
</feature>
<dbReference type="InterPro" id="IPR036864">
    <property type="entry name" value="Zn2-C6_fun-type_DNA-bd_sf"/>
</dbReference>
<keyword evidence="6" id="KW-0804">Transcription</keyword>
<comment type="caution">
    <text evidence="10">The sequence shown here is derived from an EMBL/GenBank/DDBJ whole genome shotgun (WGS) entry which is preliminary data.</text>
</comment>
<evidence type="ECO:0000256" key="2">
    <source>
        <dbReference type="ARBA" id="ARBA00022723"/>
    </source>
</evidence>
<keyword evidence="7" id="KW-0539">Nucleus</keyword>
<dbReference type="GO" id="GO:0006351">
    <property type="term" value="P:DNA-templated transcription"/>
    <property type="evidence" value="ECO:0007669"/>
    <property type="project" value="InterPro"/>
</dbReference>
<organism evidence="10 11">
    <name type="scientific">Fusarium heterosporum</name>
    <dbReference type="NCBI Taxonomy" id="42747"/>
    <lineage>
        <taxon>Eukaryota</taxon>
        <taxon>Fungi</taxon>
        <taxon>Dikarya</taxon>
        <taxon>Ascomycota</taxon>
        <taxon>Pezizomycotina</taxon>
        <taxon>Sordariomycetes</taxon>
        <taxon>Hypocreomycetidae</taxon>
        <taxon>Hypocreales</taxon>
        <taxon>Nectriaceae</taxon>
        <taxon>Fusarium</taxon>
        <taxon>Fusarium heterosporum species complex</taxon>
    </lineage>
</organism>
<dbReference type="PANTHER" id="PTHR47782:SF2">
    <property type="entry name" value="TRANSCRIPTION FACTOR, PUTATIVE (AFU_ORTHOLOGUE AFUA_4G12570)-RELATED"/>
    <property type="match status" value="1"/>
</dbReference>
<dbReference type="InterPro" id="IPR001138">
    <property type="entry name" value="Zn2Cys6_DnaBD"/>
</dbReference>
<evidence type="ECO:0000256" key="6">
    <source>
        <dbReference type="ARBA" id="ARBA00023163"/>
    </source>
</evidence>
<comment type="subcellular location">
    <subcellularLocation>
        <location evidence="1">Nucleus</location>
    </subcellularLocation>
</comment>
<evidence type="ECO:0000313" key="10">
    <source>
        <dbReference type="EMBL" id="KAF5672063.1"/>
    </source>
</evidence>
<dbReference type="AlphaFoldDB" id="A0A8H5WVS4"/>
<dbReference type="SMART" id="SM00066">
    <property type="entry name" value="GAL4"/>
    <property type="match status" value="1"/>
</dbReference>
<dbReference type="SMART" id="SM00906">
    <property type="entry name" value="Fungal_trans"/>
    <property type="match status" value="1"/>
</dbReference>
<evidence type="ECO:0000256" key="7">
    <source>
        <dbReference type="ARBA" id="ARBA00023242"/>
    </source>
</evidence>
<proteinExistence type="predicted"/>
<keyword evidence="2" id="KW-0479">Metal-binding</keyword>
<keyword evidence="5" id="KW-0238">DNA-binding</keyword>
<dbReference type="GO" id="GO:0008270">
    <property type="term" value="F:zinc ion binding"/>
    <property type="evidence" value="ECO:0007669"/>
    <property type="project" value="InterPro"/>
</dbReference>
<dbReference type="CDD" id="cd00067">
    <property type="entry name" value="GAL4"/>
    <property type="match status" value="1"/>
</dbReference>
<dbReference type="Gene3D" id="4.10.240.10">
    <property type="entry name" value="Zn(2)-C6 fungal-type DNA-binding domain"/>
    <property type="match status" value="1"/>
</dbReference>
<dbReference type="InterPro" id="IPR007219">
    <property type="entry name" value="XnlR_reg_dom"/>
</dbReference>